<dbReference type="Gene3D" id="3.10.50.10">
    <property type="match status" value="1"/>
</dbReference>
<dbReference type="Gene3D" id="3.20.20.80">
    <property type="entry name" value="Glycosidases"/>
    <property type="match status" value="1"/>
</dbReference>
<dbReference type="Proteomes" id="UP000238916">
    <property type="component" value="Unassembled WGS sequence"/>
</dbReference>
<dbReference type="SMART" id="SM00636">
    <property type="entry name" value="Glyco_18"/>
    <property type="match status" value="1"/>
</dbReference>
<evidence type="ECO:0000313" key="2">
    <source>
        <dbReference type="EMBL" id="SPF39002.1"/>
    </source>
</evidence>
<protein>
    <submittedName>
        <fullName evidence="2">Glycosyl hydrolases 18 family protein</fullName>
    </submittedName>
</protein>
<dbReference type="PANTHER" id="PTHR46066">
    <property type="entry name" value="CHITINASE DOMAIN-CONTAINING PROTEIN 1 FAMILY MEMBER"/>
    <property type="match status" value="1"/>
</dbReference>
<keyword evidence="2" id="KW-0378">Hydrolase</keyword>
<name>A0A2U3KH57_9FIRM</name>
<sequence>MPLDVFAFYNGLNEHAKGYPYLKRYGKSINQVALFQIPIQIDGTLTERPSRRLIDEAHAMGNKVLLTVSNLTPQGKFSTPLMGRLLRDQAFANLVWQNIKNILVEYQLDGVNLDLEKAAPADRSLYSQLIRSWSTLFQRANLLVTIDVPAKSAVEPLDVWKGSFDYPAIGQAVDEVILMTYEEHWPGSPPGSVASLPWVTEMLNYAVATIPLQKIYMGIPLYGYDWAERGGAKPISYHRAIELARRHGAPLQWDALQHSTYFRYETMGVKHTVYFEDPRSLKEKLDLALSKGIKGVALWEMNISYPQAWEVLQTYASRSTIK</sequence>
<dbReference type="GO" id="GO:0016787">
    <property type="term" value="F:hydrolase activity"/>
    <property type="evidence" value="ECO:0007669"/>
    <property type="project" value="UniProtKB-KW"/>
</dbReference>
<reference evidence="3" key="1">
    <citation type="submission" date="2018-02" db="EMBL/GenBank/DDBJ databases">
        <authorList>
            <person name="Hausmann B."/>
        </authorList>
    </citation>
    <scope>NUCLEOTIDE SEQUENCE [LARGE SCALE GENOMIC DNA]</scope>
    <source>
        <strain evidence="3">Peat soil MAG SbF1</strain>
    </source>
</reference>
<dbReference type="Pfam" id="PF00704">
    <property type="entry name" value="Glyco_hydro_18"/>
    <property type="match status" value="1"/>
</dbReference>
<gene>
    <name evidence="2" type="ORF">SBF1_200026</name>
</gene>
<accession>A0A2U3KH57</accession>
<dbReference type="GO" id="GO:0005975">
    <property type="term" value="P:carbohydrate metabolic process"/>
    <property type="evidence" value="ECO:0007669"/>
    <property type="project" value="InterPro"/>
</dbReference>
<proteinExistence type="predicted"/>
<dbReference type="InterPro" id="IPR001223">
    <property type="entry name" value="Glyco_hydro18_cat"/>
</dbReference>
<dbReference type="OrthoDB" id="9769314at2"/>
<organism evidence="2 3">
    <name type="scientific">Candidatus Desulfosporosinus infrequens</name>
    <dbReference type="NCBI Taxonomy" id="2043169"/>
    <lineage>
        <taxon>Bacteria</taxon>
        <taxon>Bacillati</taxon>
        <taxon>Bacillota</taxon>
        <taxon>Clostridia</taxon>
        <taxon>Eubacteriales</taxon>
        <taxon>Desulfitobacteriaceae</taxon>
        <taxon>Desulfosporosinus</taxon>
    </lineage>
</organism>
<dbReference type="InterPro" id="IPR017853">
    <property type="entry name" value="GH"/>
</dbReference>
<dbReference type="AlphaFoldDB" id="A0A2U3KH57"/>
<dbReference type="SUPFAM" id="SSF51445">
    <property type="entry name" value="(Trans)glycosidases"/>
    <property type="match status" value="1"/>
</dbReference>
<evidence type="ECO:0000313" key="3">
    <source>
        <dbReference type="Proteomes" id="UP000238916"/>
    </source>
</evidence>
<dbReference type="PROSITE" id="PS51910">
    <property type="entry name" value="GH18_2"/>
    <property type="match status" value="1"/>
</dbReference>
<dbReference type="InterPro" id="IPR029070">
    <property type="entry name" value="Chitinase_insertion_sf"/>
</dbReference>
<feature type="domain" description="GH18" evidence="1">
    <location>
        <begin position="3"/>
        <end position="322"/>
    </location>
</feature>
<dbReference type="GO" id="GO:0008061">
    <property type="term" value="F:chitin binding"/>
    <property type="evidence" value="ECO:0007669"/>
    <property type="project" value="InterPro"/>
</dbReference>
<dbReference type="EMBL" id="OMOF01000113">
    <property type="protein sequence ID" value="SPF39002.1"/>
    <property type="molecule type" value="Genomic_DNA"/>
</dbReference>
<dbReference type="PANTHER" id="PTHR46066:SF2">
    <property type="entry name" value="CHITINASE DOMAIN-CONTAINING PROTEIN 1"/>
    <property type="match status" value="1"/>
</dbReference>
<dbReference type="InterPro" id="IPR011583">
    <property type="entry name" value="Chitinase_II/V-like_cat"/>
</dbReference>
<evidence type="ECO:0000259" key="1">
    <source>
        <dbReference type="PROSITE" id="PS51910"/>
    </source>
</evidence>